<dbReference type="SUPFAM" id="SSF54160">
    <property type="entry name" value="Chromo domain-like"/>
    <property type="match status" value="1"/>
</dbReference>
<evidence type="ECO:0000256" key="2">
    <source>
        <dbReference type="ARBA" id="ARBA00022884"/>
    </source>
</evidence>
<dbReference type="InterPro" id="IPR056924">
    <property type="entry name" value="SH3_Tf2-1"/>
</dbReference>
<dbReference type="InterPro" id="IPR000953">
    <property type="entry name" value="Chromo/chromo_shadow_dom"/>
</dbReference>
<comment type="subunit">
    <text evidence="1">Component of the NuA4 histone acetyltransferase complex.</text>
</comment>
<evidence type="ECO:0008006" key="7">
    <source>
        <dbReference type="Google" id="ProtNLM"/>
    </source>
</evidence>
<dbReference type="PANTHER" id="PTHR37984:SF15">
    <property type="entry name" value="INTEGRASE CATALYTIC DOMAIN-CONTAINING PROTEIN"/>
    <property type="match status" value="1"/>
</dbReference>
<evidence type="ECO:0000259" key="4">
    <source>
        <dbReference type="PROSITE" id="PS50994"/>
    </source>
</evidence>
<organism evidence="5 6">
    <name type="scientific">Zymoseptoria tritici ST99CH_1A5</name>
    <dbReference type="NCBI Taxonomy" id="1276529"/>
    <lineage>
        <taxon>Eukaryota</taxon>
        <taxon>Fungi</taxon>
        <taxon>Dikarya</taxon>
        <taxon>Ascomycota</taxon>
        <taxon>Pezizomycotina</taxon>
        <taxon>Dothideomycetes</taxon>
        <taxon>Dothideomycetidae</taxon>
        <taxon>Mycosphaerellales</taxon>
        <taxon>Mycosphaerellaceae</taxon>
        <taxon>Zymoseptoria</taxon>
    </lineage>
</organism>
<evidence type="ECO:0000313" key="6">
    <source>
        <dbReference type="Proteomes" id="UP000215453"/>
    </source>
</evidence>
<dbReference type="PANTHER" id="PTHR37984">
    <property type="entry name" value="PROTEIN CBG26694"/>
    <property type="match status" value="1"/>
</dbReference>
<sequence length="334" mass="38014">MTVTDRMTKERHLIPVLSMEADYCARTFLRYVWSRHSFPLTLISDRGPQFISAFWSRLCKLLGTSRKLSSSYYPETDGQSENTNKSMETYLRSFVSYRQNDWVDWLPMAEFAANNHVSESTGVSPFFANTGRNPRFTDMDTELDMPLLPTRQRISAEQANAFARTMAELHGHLRQQLRLSSARQSDAANLHRDSGPTFAVGDMVRINRKNIKTQRPSLSLDHKLLGPYEVIKVMPGACRLKLPPSMKIDDIFNNSLLRHAANDPLPGQLAPPPPPAVAIAKGTDSEHEEYEVEQILDMRSEAKKGRKSRKNPHAALVVWKYLVHWKGYPRSEAS</sequence>
<dbReference type="SUPFAM" id="SSF53098">
    <property type="entry name" value="Ribonuclease H-like"/>
    <property type="match status" value="1"/>
</dbReference>
<protein>
    <recommendedName>
        <fullName evidence="7">Integrase catalytic domain-containing protein</fullName>
    </recommendedName>
</protein>
<feature type="domain" description="Integrase catalytic" evidence="4">
    <location>
        <begin position="1"/>
        <end position="133"/>
    </location>
</feature>
<dbReference type="PROSITE" id="PS50013">
    <property type="entry name" value="CHROMO_2"/>
    <property type="match status" value="1"/>
</dbReference>
<gene>
    <name evidence="5" type="ORF">ZT1A5_G9381</name>
</gene>
<evidence type="ECO:0000256" key="1">
    <source>
        <dbReference type="ARBA" id="ARBA00011353"/>
    </source>
</evidence>
<dbReference type="GO" id="GO:0003723">
    <property type="term" value="F:RNA binding"/>
    <property type="evidence" value="ECO:0007669"/>
    <property type="project" value="UniProtKB-KW"/>
</dbReference>
<evidence type="ECO:0000313" key="5">
    <source>
        <dbReference type="EMBL" id="SMY27936.1"/>
    </source>
</evidence>
<reference evidence="5 6" key="1">
    <citation type="submission" date="2016-10" db="EMBL/GenBank/DDBJ databases">
        <authorList>
            <person name="Varghese N."/>
        </authorList>
    </citation>
    <scope>NUCLEOTIDE SEQUENCE [LARGE SCALE GENOMIC DNA]</scope>
</reference>
<dbReference type="InterPro" id="IPR001584">
    <property type="entry name" value="Integrase_cat-core"/>
</dbReference>
<dbReference type="InterPro" id="IPR016197">
    <property type="entry name" value="Chromo-like_dom_sf"/>
</dbReference>
<dbReference type="PROSITE" id="PS50994">
    <property type="entry name" value="INTEGRASE"/>
    <property type="match status" value="1"/>
</dbReference>
<dbReference type="GO" id="GO:0015074">
    <property type="term" value="P:DNA integration"/>
    <property type="evidence" value="ECO:0007669"/>
    <property type="project" value="InterPro"/>
</dbReference>
<dbReference type="Gene3D" id="3.30.420.10">
    <property type="entry name" value="Ribonuclease H-like superfamily/Ribonuclease H"/>
    <property type="match status" value="1"/>
</dbReference>
<accession>A0A1Y6LU66</accession>
<dbReference type="InterPro" id="IPR050951">
    <property type="entry name" value="Retrovirus_Pol_polyprotein"/>
</dbReference>
<evidence type="ECO:0000259" key="3">
    <source>
        <dbReference type="PROSITE" id="PS50013"/>
    </source>
</evidence>
<keyword evidence="2" id="KW-0694">RNA-binding</keyword>
<name>A0A1Y6LU66_ZYMTR</name>
<dbReference type="GO" id="GO:0005634">
    <property type="term" value="C:nucleus"/>
    <property type="evidence" value="ECO:0007669"/>
    <property type="project" value="UniProtKB-ARBA"/>
</dbReference>
<dbReference type="EMBL" id="LT882684">
    <property type="protein sequence ID" value="SMY27936.1"/>
    <property type="molecule type" value="Genomic_DNA"/>
</dbReference>
<dbReference type="InterPro" id="IPR012337">
    <property type="entry name" value="RNaseH-like_sf"/>
</dbReference>
<dbReference type="AlphaFoldDB" id="A0A1Y6LU66"/>
<dbReference type="GO" id="GO:0006338">
    <property type="term" value="P:chromatin remodeling"/>
    <property type="evidence" value="ECO:0007669"/>
    <property type="project" value="UniProtKB-ARBA"/>
</dbReference>
<proteinExistence type="predicted"/>
<dbReference type="Proteomes" id="UP000215453">
    <property type="component" value="Chromosome 9"/>
</dbReference>
<dbReference type="InterPro" id="IPR036397">
    <property type="entry name" value="RNaseH_sf"/>
</dbReference>
<dbReference type="Pfam" id="PF24626">
    <property type="entry name" value="SH3_Tf2-1"/>
    <property type="match status" value="1"/>
</dbReference>
<dbReference type="Gene3D" id="2.40.50.40">
    <property type="match status" value="1"/>
</dbReference>
<feature type="domain" description="Chromo" evidence="3">
    <location>
        <begin position="290"/>
        <end position="334"/>
    </location>
</feature>